<dbReference type="PROSITE" id="PS00444">
    <property type="entry name" value="POLYPRENYL_SYNTHASE_2"/>
    <property type="match status" value="1"/>
</dbReference>
<comment type="caution">
    <text evidence="13">The sequence shown here is derived from an EMBL/GenBank/DDBJ whole genome shotgun (WGS) entry which is preliminary data.</text>
</comment>
<keyword evidence="14" id="KW-1185">Reference proteome</keyword>
<comment type="similarity">
    <text evidence="2 12">Belongs to the FPP/GGPP synthase family.</text>
</comment>
<dbReference type="GO" id="GO:0005737">
    <property type="term" value="C:cytoplasm"/>
    <property type="evidence" value="ECO:0007669"/>
    <property type="project" value="UniProtKB-ARBA"/>
</dbReference>
<dbReference type="PROSITE" id="PS00723">
    <property type="entry name" value="POLYPRENYL_SYNTHASE_1"/>
    <property type="match status" value="1"/>
</dbReference>
<evidence type="ECO:0000256" key="2">
    <source>
        <dbReference type="ARBA" id="ARBA00006706"/>
    </source>
</evidence>
<dbReference type="InterPro" id="IPR033749">
    <property type="entry name" value="Polyprenyl_synt_CS"/>
</dbReference>
<keyword evidence="6" id="KW-0479">Metal-binding</keyword>
<dbReference type="PANTHER" id="PTHR43281">
    <property type="entry name" value="FARNESYL DIPHOSPHATE SYNTHASE"/>
    <property type="match status" value="1"/>
</dbReference>
<evidence type="ECO:0000256" key="11">
    <source>
        <dbReference type="ARBA" id="ARBA00049399"/>
    </source>
</evidence>
<dbReference type="GO" id="GO:0046872">
    <property type="term" value="F:metal ion binding"/>
    <property type="evidence" value="ECO:0007669"/>
    <property type="project" value="UniProtKB-KW"/>
</dbReference>
<evidence type="ECO:0000256" key="5">
    <source>
        <dbReference type="ARBA" id="ARBA00022679"/>
    </source>
</evidence>
<dbReference type="InterPro" id="IPR053378">
    <property type="entry name" value="Prenyl_diphosphate_synthase"/>
</dbReference>
<dbReference type="InterPro" id="IPR000092">
    <property type="entry name" value="Polyprenyl_synt"/>
</dbReference>
<evidence type="ECO:0000256" key="10">
    <source>
        <dbReference type="ARBA" id="ARBA00032873"/>
    </source>
</evidence>
<evidence type="ECO:0000313" key="14">
    <source>
        <dbReference type="Proteomes" id="UP000679179"/>
    </source>
</evidence>
<evidence type="ECO:0000256" key="7">
    <source>
        <dbReference type="ARBA" id="ARBA00022842"/>
    </source>
</evidence>
<evidence type="ECO:0000256" key="12">
    <source>
        <dbReference type="RuleBase" id="RU004466"/>
    </source>
</evidence>
<dbReference type="NCBIfam" id="NF045485">
    <property type="entry name" value="FPPsyn"/>
    <property type="match status" value="1"/>
</dbReference>
<sequence>MSIFQIKKNIDTYLEEYFKNKGTYNKLIYESMAYSVNIGGKRIRPILLLLTYEMYQQDIHKVMPMAAAIEMIHTYSLIHDDLPSMDNDDLRRGKPTNHKVFGEAIAILAGDGLLNEAMNIMINFSIDNGIRALKASKIISEAASADGMIGGQVVDILNEGKNIYEDELRYMHLKKTGEIIKASILAGAVLGGAPEEHINLLSEFGEKLGLAFQIKDDILDVIGSTEKLGKNVKSDIYNNKTNFVTVYGVGKCKQLCESLTNRCIEILNELPLNSSNLRKITIELLNREF</sequence>
<dbReference type="PANTHER" id="PTHR43281:SF1">
    <property type="entry name" value="FARNESYL DIPHOSPHATE SYNTHASE"/>
    <property type="match status" value="1"/>
</dbReference>
<dbReference type="InterPro" id="IPR008949">
    <property type="entry name" value="Isoprenoid_synthase_dom_sf"/>
</dbReference>
<dbReference type="FunFam" id="1.10.600.10:FF:000001">
    <property type="entry name" value="Geranylgeranyl diphosphate synthase"/>
    <property type="match status" value="1"/>
</dbReference>
<evidence type="ECO:0000256" key="8">
    <source>
        <dbReference type="ARBA" id="ARBA00023229"/>
    </source>
</evidence>
<dbReference type="AlphaFoldDB" id="A0A919RWV2"/>
<dbReference type="GO" id="GO:0004337">
    <property type="term" value="F:(2E,6E)-farnesyl diphosphate synthase activity"/>
    <property type="evidence" value="ECO:0007669"/>
    <property type="project" value="UniProtKB-EC"/>
</dbReference>
<dbReference type="GO" id="GO:0016114">
    <property type="term" value="P:terpenoid biosynthetic process"/>
    <property type="evidence" value="ECO:0007669"/>
    <property type="project" value="UniProtKB-ARBA"/>
</dbReference>
<keyword evidence="8" id="KW-0414">Isoprene biosynthesis</keyword>
<name>A0A919RWV2_9CLOT</name>
<evidence type="ECO:0000256" key="9">
    <source>
        <dbReference type="ARBA" id="ARBA00032380"/>
    </source>
</evidence>
<proteinExistence type="inferred from homology"/>
<dbReference type="CDD" id="cd00685">
    <property type="entry name" value="Trans_IPPS_HT"/>
    <property type="match status" value="1"/>
</dbReference>
<gene>
    <name evidence="13" type="primary">ispA</name>
    <name evidence="13" type="ORF">CPJCM30710_06080</name>
</gene>
<keyword evidence="5 12" id="KW-0808">Transferase</keyword>
<evidence type="ECO:0000256" key="6">
    <source>
        <dbReference type="ARBA" id="ARBA00022723"/>
    </source>
</evidence>
<dbReference type="EC" id="2.5.1.10" evidence="3"/>
<dbReference type="EMBL" id="BOPZ01000003">
    <property type="protein sequence ID" value="GIM27942.1"/>
    <property type="molecule type" value="Genomic_DNA"/>
</dbReference>
<evidence type="ECO:0000256" key="1">
    <source>
        <dbReference type="ARBA" id="ARBA00001946"/>
    </source>
</evidence>
<accession>A0A919RWV2</accession>
<dbReference type="SUPFAM" id="SSF48576">
    <property type="entry name" value="Terpenoid synthases"/>
    <property type="match status" value="1"/>
</dbReference>
<dbReference type="Gene3D" id="1.10.600.10">
    <property type="entry name" value="Farnesyl Diphosphate Synthase"/>
    <property type="match status" value="1"/>
</dbReference>
<protein>
    <recommendedName>
        <fullName evidence="4">Farnesyl diphosphate synthase</fullName>
        <ecNumber evidence="3">2.5.1.10</ecNumber>
    </recommendedName>
    <alternativeName>
        <fullName evidence="10">(2E,6E)-farnesyl diphosphate synthase</fullName>
    </alternativeName>
    <alternativeName>
        <fullName evidence="9">Geranyltranstransferase</fullName>
    </alternativeName>
</protein>
<evidence type="ECO:0000313" key="13">
    <source>
        <dbReference type="EMBL" id="GIM27942.1"/>
    </source>
</evidence>
<dbReference type="RefSeq" id="WP_212902692.1">
    <property type="nucleotide sequence ID" value="NZ_BOPZ01000003.1"/>
</dbReference>
<reference evidence="13" key="1">
    <citation type="submission" date="2021-03" db="EMBL/GenBank/DDBJ databases">
        <title>Taxonomic study of Clostridium polyendosporum from meadow-gley soil under rice.</title>
        <authorList>
            <person name="Kobayashi H."/>
            <person name="Tanizawa Y."/>
            <person name="Yagura M."/>
        </authorList>
    </citation>
    <scope>NUCLEOTIDE SEQUENCE</scope>
    <source>
        <strain evidence="13">JCM 30710</strain>
    </source>
</reference>
<dbReference type="SFLD" id="SFLDG01017">
    <property type="entry name" value="Polyprenyl_Transferase_Like"/>
    <property type="match status" value="1"/>
</dbReference>
<dbReference type="Pfam" id="PF00348">
    <property type="entry name" value="polyprenyl_synt"/>
    <property type="match status" value="1"/>
</dbReference>
<evidence type="ECO:0000256" key="3">
    <source>
        <dbReference type="ARBA" id="ARBA00012439"/>
    </source>
</evidence>
<keyword evidence="7" id="KW-0460">Magnesium</keyword>
<comment type="cofactor">
    <cofactor evidence="1">
        <name>Mg(2+)</name>
        <dbReference type="ChEBI" id="CHEBI:18420"/>
    </cofactor>
</comment>
<evidence type="ECO:0000256" key="4">
    <source>
        <dbReference type="ARBA" id="ARBA00015100"/>
    </source>
</evidence>
<dbReference type="Proteomes" id="UP000679179">
    <property type="component" value="Unassembled WGS sequence"/>
</dbReference>
<comment type="catalytic activity">
    <reaction evidence="11">
        <text>isopentenyl diphosphate + (2E)-geranyl diphosphate = (2E,6E)-farnesyl diphosphate + diphosphate</text>
        <dbReference type="Rhea" id="RHEA:19361"/>
        <dbReference type="ChEBI" id="CHEBI:33019"/>
        <dbReference type="ChEBI" id="CHEBI:58057"/>
        <dbReference type="ChEBI" id="CHEBI:128769"/>
        <dbReference type="ChEBI" id="CHEBI:175763"/>
        <dbReference type="EC" id="2.5.1.10"/>
    </reaction>
</comment>
<dbReference type="SFLD" id="SFLDS00005">
    <property type="entry name" value="Isoprenoid_Synthase_Type_I"/>
    <property type="match status" value="1"/>
</dbReference>
<organism evidence="13 14">
    <name type="scientific">Clostridium polyendosporum</name>
    <dbReference type="NCBI Taxonomy" id="69208"/>
    <lineage>
        <taxon>Bacteria</taxon>
        <taxon>Bacillati</taxon>
        <taxon>Bacillota</taxon>
        <taxon>Clostridia</taxon>
        <taxon>Eubacteriales</taxon>
        <taxon>Clostridiaceae</taxon>
        <taxon>Clostridium</taxon>
    </lineage>
</organism>